<feature type="domain" description="YrdC-like" evidence="11">
    <location>
        <begin position="198"/>
        <end position="383"/>
    </location>
</feature>
<dbReference type="Gene3D" id="3.30.110.120">
    <property type="match status" value="1"/>
</dbReference>
<name>A0A855X4F8_9BACT</name>
<dbReference type="SUPFAM" id="SSF55821">
    <property type="entry name" value="YrdC/RibB"/>
    <property type="match status" value="1"/>
</dbReference>
<dbReference type="EMBL" id="PQAP01000004">
    <property type="protein sequence ID" value="PWB76184.1"/>
    <property type="molecule type" value="Genomic_DNA"/>
</dbReference>
<dbReference type="GO" id="GO:0008270">
    <property type="term" value="F:zinc ion binding"/>
    <property type="evidence" value="ECO:0007669"/>
    <property type="project" value="UniProtKB-KW"/>
</dbReference>
<comment type="caution">
    <text evidence="12">The sequence shown here is derived from an EMBL/GenBank/DDBJ whole genome shotgun (WGS) entry which is preliminary data.</text>
</comment>
<comment type="catalytic activity">
    <reaction evidence="9">
        <text>an acyl phosphate + H2O = a carboxylate + phosphate + H(+)</text>
        <dbReference type="Rhea" id="RHEA:14965"/>
        <dbReference type="ChEBI" id="CHEBI:15377"/>
        <dbReference type="ChEBI" id="CHEBI:15378"/>
        <dbReference type="ChEBI" id="CHEBI:29067"/>
        <dbReference type="ChEBI" id="CHEBI:43474"/>
        <dbReference type="ChEBI" id="CHEBI:59918"/>
        <dbReference type="EC" id="3.6.1.7"/>
    </reaction>
</comment>
<organism evidence="12 13">
    <name type="scientific">candidate division GN15 bacterium</name>
    <dbReference type="NCBI Taxonomy" id="2072418"/>
    <lineage>
        <taxon>Bacteria</taxon>
        <taxon>candidate division GN15</taxon>
    </lineage>
</organism>
<accession>A0A855X4F8</accession>
<dbReference type="Pfam" id="PF22521">
    <property type="entry name" value="HypF_C_2"/>
    <property type="match status" value="1"/>
</dbReference>
<evidence type="ECO:0000256" key="9">
    <source>
        <dbReference type="PROSITE-ProRule" id="PRU00520"/>
    </source>
</evidence>
<dbReference type="PROSITE" id="PS51163">
    <property type="entry name" value="YRDC"/>
    <property type="match status" value="1"/>
</dbReference>
<evidence type="ECO:0000256" key="8">
    <source>
        <dbReference type="PIRNR" id="PIRNR006256"/>
    </source>
</evidence>
<dbReference type="EC" id="6.2.-.-" evidence="8"/>
<dbReference type="InterPro" id="IPR041440">
    <property type="entry name" value="HypF_C"/>
</dbReference>
<dbReference type="GO" id="GO:0016874">
    <property type="term" value="F:ligase activity"/>
    <property type="evidence" value="ECO:0007669"/>
    <property type="project" value="UniProtKB-UniRule"/>
</dbReference>
<dbReference type="PANTHER" id="PTHR42959:SF1">
    <property type="entry name" value="CARBAMOYLTRANSFERASE HYPF"/>
    <property type="match status" value="1"/>
</dbReference>
<protein>
    <recommendedName>
        <fullName evidence="8">Carbamoyltransferase</fullName>
        <ecNumber evidence="8">6.2.-.-</ecNumber>
    </recommendedName>
</protein>
<dbReference type="InterPro" id="IPR055128">
    <property type="entry name" value="HypF_C_2"/>
</dbReference>
<dbReference type="PROSITE" id="PS00150">
    <property type="entry name" value="ACYLPHOSPHATASE_1"/>
    <property type="match status" value="1"/>
</dbReference>
<feature type="active site" evidence="9">
    <location>
        <position position="36"/>
    </location>
</feature>
<dbReference type="InterPro" id="IPR001792">
    <property type="entry name" value="Acylphosphatase-like_dom"/>
</dbReference>
<comment type="similarity">
    <text evidence="2 8">Belongs to the carbamoyltransferase HypF family.</text>
</comment>
<reference evidence="12 13" key="1">
    <citation type="journal article" date="2018" name="ISME J.">
        <title>A methanotrophic archaeon couples anaerobic oxidation of methane to Fe(III) reduction.</title>
        <authorList>
            <person name="Cai C."/>
            <person name="Leu A.O."/>
            <person name="Xie G.J."/>
            <person name="Guo J."/>
            <person name="Feng Y."/>
            <person name="Zhao J.X."/>
            <person name="Tyson G.W."/>
            <person name="Yuan Z."/>
            <person name="Hu S."/>
        </authorList>
    </citation>
    <scope>NUCLEOTIDE SEQUENCE [LARGE SCALE GENOMIC DNA]</scope>
    <source>
        <strain evidence="12">FeB_12</strain>
    </source>
</reference>
<evidence type="ECO:0000256" key="2">
    <source>
        <dbReference type="ARBA" id="ARBA00008097"/>
    </source>
</evidence>
<comment type="pathway">
    <text evidence="1">Protein modification; [NiFe] hydrogenase maturation.</text>
</comment>
<evidence type="ECO:0000256" key="4">
    <source>
        <dbReference type="ARBA" id="ARBA00022723"/>
    </source>
</evidence>
<dbReference type="GO" id="GO:0051604">
    <property type="term" value="P:protein maturation"/>
    <property type="evidence" value="ECO:0007669"/>
    <property type="project" value="TreeGrafter"/>
</dbReference>
<evidence type="ECO:0000256" key="6">
    <source>
        <dbReference type="ARBA" id="ARBA00022833"/>
    </source>
</evidence>
<evidence type="ECO:0000313" key="12">
    <source>
        <dbReference type="EMBL" id="PWB76184.1"/>
    </source>
</evidence>
<keyword evidence="4" id="KW-0479">Metal-binding</keyword>
<dbReference type="SUPFAM" id="SSF54975">
    <property type="entry name" value="Acylphosphatase/BLUF domain-like"/>
    <property type="match status" value="1"/>
</dbReference>
<keyword evidence="3" id="KW-0436">Ligase</keyword>
<evidence type="ECO:0000256" key="1">
    <source>
        <dbReference type="ARBA" id="ARBA00004711"/>
    </source>
</evidence>
<feature type="domain" description="Acylphosphatase-like" evidence="10">
    <location>
        <begin position="3"/>
        <end position="89"/>
    </location>
</feature>
<evidence type="ECO:0000259" key="11">
    <source>
        <dbReference type="PROSITE" id="PS51163"/>
    </source>
</evidence>
<comment type="catalytic activity">
    <reaction evidence="7">
        <text>C-terminal L-cysteinyl-[HypE protein] + carbamoyl phosphate + ATP + H2O = C-terminal S-carboxamide-L-cysteinyl-[HypE protein] + AMP + phosphate + diphosphate + H(+)</text>
        <dbReference type="Rhea" id="RHEA:55636"/>
        <dbReference type="Rhea" id="RHEA-COMP:14247"/>
        <dbReference type="Rhea" id="RHEA-COMP:14392"/>
        <dbReference type="ChEBI" id="CHEBI:15377"/>
        <dbReference type="ChEBI" id="CHEBI:15378"/>
        <dbReference type="ChEBI" id="CHEBI:30616"/>
        <dbReference type="ChEBI" id="CHEBI:33019"/>
        <dbReference type="ChEBI" id="CHEBI:43474"/>
        <dbReference type="ChEBI" id="CHEBI:58228"/>
        <dbReference type="ChEBI" id="CHEBI:76913"/>
        <dbReference type="ChEBI" id="CHEBI:139126"/>
        <dbReference type="ChEBI" id="CHEBI:456215"/>
    </reaction>
</comment>
<dbReference type="Gene3D" id="3.90.870.50">
    <property type="match status" value="1"/>
</dbReference>
<keyword evidence="9" id="KW-0378">Hydrolase</keyword>
<dbReference type="InterPro" id="IPR017968">
    <property type="entry name" value="Acylphosphatase_CS"/>
</dbReference>
<evidence type="ECO:0000256" key="5">
    <source>
        <dbReference type="ARBA" id="ARBA00022771"/>
    </source>
</evidence>
<dbReference type="GO" id="GO:0016743">
    <property type="term" value="F:carboxyl- or carbamoyltransferase activity"/>
    <property type="evidence" value="ECO:0007669"/>
    <property type="project" value="UniProtKB-UniRule"/>
</dbReference>
<dbReference type="FunFam" id="3.30.420.40:FF:000124">
    <property type="entry name" value="Carbamoyltransferase HypF"/>
    <property type="match status" value="1"/>
</dbReference>
<dbReference type="Gene3D" id="3.30.420.360">
    <property type="match status" value="1"/>
</dbReference>
<evidence type="ECO:0000259" key="10">
    <source>
        <dbReference type="PROSITE" id="PS51160"/>
    </source>
</evidence>
<dbReference type="Pfam" id="PF01300">
    <property type="entry name" value="Sua5_yciO_yrdC"/>
    <property type="match status" value="1"/>
</dbReference>
<dbReference type="PIRSF" id="PIRSF006256">
    <property type="entry name" value="CMPcnvr_hdrg_mat"/>
    <property type="match status" value="1"/>
</dbReference>
<dbReference type="InterPro" id="IPR017945">
    <property type="entry name" value="DHBP_synth_RibB-like_a/b_dom"/>
</dbReference>
<dbReference type="Gene3D" id="3.30.420.40">
    <property type="match status" value="1"/>
</dbReference>
<dbReference type="InterPro" id="IPR036046">
    <property type="entry name" value="Acylphosphatase-like_dom_sf"/>
</dbReference>
<dbReference type="InterPro" id="IPR004421">
    <property type="entry name" value="Carbamoyltransferase_HypF"/>
</dbReference>
<dbReference type="Pfam" id="PF07503">
    <property type="entry name" value="zf-HYPF"/>
    <property type="match status" value="2"/>
</dbReference>
<keyword evidence="12" id="KW-0808">Transferase</keyword>
<dbReference type="Pfam" id="PF00708">
    <property type="entry name" value="Acylphosphatase"/>
    <property type="match status" value="1"/>
</dbReference>
<dbReference type="Pfam" id="PF17788">
    <property type="entry name" value="HypF_C"/>
    <property type="match status" value="1"/>
</dbReference>
<sequence>MERHRIRVNGIVQGVGFRPFVFRLASRLGLAGSVQNNSVGVTIEVEGARAAIDELSRLLQTELPPLARITELNVEEIPPTGETGFGIITSSRQQIAGTLISPDVAVCDDCLRELFDENDRRYRYPFINCTNCGPRYTIVERIPYDRPFTSMRVFPMCPNCEREYRDPLNRRFHAQPNACPVCGPKLTWHCGDTSVTGEQAITRTIECLKSGQVVAIRGLGGFHLAVDPHIDRAVMTLRERKGRAEKPFALMARDIEAIKRYCVVSPEEEGLLRHYTRPIVLLRKREGADLPDSIAPGQKYLGFMLPYTPLQHLLLRDTFDALIMTSGNYSDEPIAIGNDEAIERMANLADSLLLHDREILQRCDDSIARVAAGQPRVMRRARGYVPEPVILRYGTAKNILAVGGELKNTIGLSRGRTVFLSQHVGDLDNPSALAFFHHAIEHLGRLLEVNPQVIAYDLHPEYLSTKWALDQKYLPVVGVQHHHAHLASVMAENGVRERTIGIILDGTGFGLDGTLWGGEVLVGDYHSFDRFAWLEPVPMPGGAQAIHQPWRMAFSYLHHAYGNEIEHLQLDFLKDIDSSERRILVQMINQRINSPLTSGCGRLFDGVAALLGLKREVSYEAQAAMLLEMAIGSNSRSAGDWHRDIAANRFTGGPIKLSPFIKVVVGDILKREECSTIAARFHRTLVELFVHSAKAAGEATGIATVGLSGGVFQNVYLFELMVKRLKQEGFRVLAHGQVPTNDGGIALGQVVIADALTTGQ</sequence>
<dbReference type="PANTHER" id="PTHR42959">
    <property type="entry name" value="CARBAMOYLTRANSFERASE"/>
    <property type="match status" value="1"/>
</dbReference>
<evidence type="ECO:0000313" key="13">
    <source>
        <dbReference type="Proteomes" id="UP000250918"/>
    </source>
</evidence>
<keyword evidence="6" id="KW-0862">Zinc</keyword>
<dbReference type="NCBIfam" id="TIGR00143">
    <property type="entry name" value="hypF"/>
    <property type="match status" value="1"/>
</dbReference>
<dbReference type="GO" id="GO:0003998">
    <property type="term" value="F:acylphosphatase activity"/>
    <property type="evidence" value="ECO:0007669"/>
    <property type="project" value="UniProtKB-EC"/>
</dbReference>
<dbReference type="Proteomes" id="UP000250918">
    <property type="component" value="Unassembled WGS sequence"/>
</dbReference>
<dbReference type="GO" id="GO:0003725">
    <property type="term" value="F:double-stranded RNA binding"/>
    <property type="evidence" value="ECO:0007669"/>
    <property type="project" value="InterPro"/>
</dbReference>
<dbReference type="PROSITE" id="PS51160">
    <property type="entry name" value="ACYLPHOSPHATASE_3"/>
    <property type="match status" value="1"/>
</dbReference>
<keyword evidence="5" id="KW-0863">Zinc-finger</keyword>
<evidence type="ECO:0000256" key="3">
    <source>
        <dbReference type="ARBA" id="ARBA00022598"/>
    </source>
</evidence>
<dbReference type="InterPro" id="IPR011125">
    <property type="entry name" value="Znf_HypF"/>
</dbReference>
<dbReference type="UniPathway" id="UPA00335"/>
<proteinExistence type="inferred from homology"/>
<dbReference type="InterPro" id="IPR006070">
    <property type="entry name" value="Sua5-like_dom"/>
</dbReference>
<dbReference type="AlphaFoldDB" id="A0A855X4F8"/>
<gene>
    <name evidence="12" type="primary">hypF</name>
    <name evidence="12" type="ORF">C3F09_01055</name>
</gene>
<feature type="active site" evidence="9">
    <location>
        <position position="18"/>
    </location>
</feature>
<evidence type="ECO:0000256" key="7">
    <source>
        <dbReference type="ARBA" id="ARBA00048220"/>
    </source>
</evidence>
<dbReference type="InterPro" id="IPR051060">
    <property type="entry name" value="Carbamoyltrans_HypF-like"/>
</dbReference>